<sequence length="308" mass="34688">MSPDVELQVGRRKVNVKRADKELFPQDGITKADLVEHYRRVAPRMLPELRGRPLMLERMPDGIDGGRFYQKEISDYFPDWIYRTTVAKEDGEVTHVVCDDTATLIYLAGQACVTPHRWLSRADKPRNPDRLVLDLDPPVDDFEPVRRAAHHLHELLDELDLPSGLMTTGSRGLHVVVPLNRRDDADDVLAFARSAAQALAARYPKELTVEPRKDARKGRLYLDVARNGYAQTVVAPFAVRSRPGAPVAVPLDWDELDDPELTACRWTVTDLGDRLQKDPWEGLARHGRGVTAANRRLRGLERSDGGAK</sequence>
<dbReference type="InterPro" id="IPR014145">
    <property type="entry name" value="LigD_pol_dom"/>
</dbReference>
<dbReference type="OrthoDB" id="4296267at2"/>
<evidence type="ECO:0000313" key="3">
    <source>
        <dbReference type="Proteomes" id="UP000054804"/>
    </source>
</evidence>
<dbReference type="InterPro" id="IPR052171">
    <property type="entry name" value="NHEJ_LigD"/>
</dbReference>
<dbReference type="Proteomes" id="UP000054804">
    <property type="component" value="Unassembled WGS sequence"/>
</dbReference>
<feature type="domain" description="DNA ligase D polymerase" evidence="1">
    <location>
        <begin position="30"/>
        <end position="280"/>
    </location>
</feature>
<evidence type="ECO:0000259" key="1">
    <source>
        <dbReference type="Pfam" id="PF21686"/>
    </source>
</evidence>
<dbReference type="NCBIfam" id="TIGR02778">
    <property type="entry name" value="ligD_pol"/>
    <property type="match status" value="1"/>
</dbReference>
<dbReference type="AlphaFoldDB" id="A0A0W7X0P7"/>
<evidence type="ECO:0000313" key="2">
    <source>
        <dbReference type="EMBL" id="KUF16380.1"/>
    </source>
</evidence>
<keyword evidence="3" id="KW-1185">Reference proteome</keyword>
<protein>
    <submittedName>
        <fullName evidence="2">ATP-dependent DNA ligase</fullName>
    </submittedName>
</protein>
<name>A0A0W7X0P7_9ACTN</name>
<dbReference type="PANTHER" id="PTHR42705">
    <property type="entry name" value="BIFUNCTIONAL NON-HOMOLOGOUS END JOINING PROTEIN LIGD"/>
    <property type="match status" value="1"/>
</dbReference>
<dbReference type="PANTHER" id="PTHR42705:SF2">
    <property type="entry name" value="BIFUNCTIONAL NON-HOMOLOGOUS END JOINING PROTEIN LIGD"/>
    <property type="match status" value="1"/>
</dbReference>
<gene>
    <name evidence="2" type="ORF">AT728_11195</name>
</gene>
<proteinExistence type="predicted"/>
<comment type="caution">
    <text evidence="2">The sequence shown here is derived from an EMBL/GenBank/DDBJ whole genome shotgun (WGS) entry which is preliminary data.</text>
</comment>
<organism evidence="2 3">
    <name type="scientific">Streptomyces silvensis</name>
    <dbReference type="NCBI Taxonomy" id="1765722"/>
    <lineage>
        <taxon>Bacteria</taxon>
        <taxon>Bacillati</taxon>
        <taxon>Actinomycetota</taxon>
        <taxon>Actinomycetes</taxon>
        <taxon>Kitasatosporales</taxon>
        <taxon>Streptomycetaceae</taxon>
        <taxon>Streptomyces</taxon>
    </lineage>
</organism>
<dbReference type="GO" id="GO:0016874">
    <property type="term" value="F:ligase activity"/>
    <property type="evidence" value="ECO:0007669"/>
    <property type="project" value="UniProtKB-KW"/>
</dbReference>
<dbReference type="Gene3D" id="3.90.920.10">
    <property type="entry name" value="DNA primase, PRIM domain"/>
    <property type="match status" value="1"/>
</dbReference>
<reference evidence="2 3" key="1">
    <citation type="submission" date="2015-12" db="EMBL/GenBank/DDBJ databases">
        <title>Draft genome sequence of Streptomyces silvensis ATCC 53525, a producer of novel hormone antagonists.</title>
        <authorList>
            <person name="Johnston C.W."/>
            <person name="Li Y."/>
            <person name="Magarvey N.A."/>
        </authorList>
    </citation>
    <scope>NUCLEOTIDE SEQUENCE [LARGE SCALE GENOMIC DNA]</scope>
    <source>
        <strain evidence="2 3">ATCC 53525</strain>
    </source>
</reference>
<accession>A0A0W7X0P7</accession>
<keyword evidence="2" id="KW-0436">Ligase</keyword>
<dbReference type="Pfam" id="PF21686">
    <property type="entry name" value="LigD_Prim-Pol"/>
    <property type="match status" value="1"/>
</dbReference>
<dbReference type="EMBL" id="LOCL01000038">
    <property type="protein sequence ID" value="KUF16380.1"/>
    <property type="molecule type" value="Genomic_DNA"/>
</dbReference>
<dbReference type="STRING" id="1765722.AT728_11195"/>
<dbReference type="RefSeq" id="WP_058849198.1">
    <property type="nucleotide sequence ID" value="NZ_LOCL01000038.1"/>
</dbReference>